<protein>
    <recommendedName>
        <fullName evidence="9">T-box domain-containing protein</fullName>
    </recommendedName>
</protein>
<evidence type="ECO:0000259" key="9">
    <source>
        <dbReference type="PROSITE" id="PS50252"/>
    </source>
</evidence>
<comment type="caution">
    <text evidence="10">The sequence shown here is derived from an EMBL/GenBank/DDBJ whole genome shotgun (WGS) entry which is preliminary data.</text>
</comment>
<dbReference type="Gene3D" id="2.60.40.820">
    <property type="entry name" value="Transcription factor, T-box"/>
    <property type="match status" value="1"/>
</dbReference>
<dbReference type="EMBL" id="CAJNOQ010006336">
    <property type="protein sequence ID" value="CAF1131513.1"/>
    <property type="molecule type" value="Genomic_DNA"/>
</dbReference>
<dbReference type="SMART" id="SM00425">
    <property type="entry name" value="TBOX"/>
    <property type="match status" value="1"/>
</dbReference>
<dbReference type="InterPro" id="IPR036960">
    <property type="entry name" value="T-box_sf"/>
</dbReference>
<feature type="domain" description="T-box" evidence="9">
    <location>
        <begin position="13"/>
        <end position="194"/>
    </location>
</feature>
<feature type="compositionally biased region" description="Polar residues" evidence="8">
    <location>
        <begin position="388"/>
        <end position="397"/>
    </location>
</feature>
<dbReference type="GO" id="GO:0000785">
    <property type="term" value="C:chromatin"/>
    <property type="evidence" value="ECO:0007669"/>
    <property type="project" value="TreeGrafter"/>
</dbReference>
<evidence type="ECO:0000256" key="4">
    <source>
        <dbReference type="ARBA" id="ARBA00023125"/>
    </source>
</evidence>
<dbReference type="OrthoDB" id="7442607at2759"/>
<dbReference type="GO" id="GO:0000978">
    <property type="term" value="F:RNA polymerase II cis-regulatory region sequence-specific DNA binding"/>
    <property type="evidence" value="ECO:0007669"/>
    <property type="project" value="InterPro"/>
</dbReference>
<dbReference type="PRINTS" id="PR00937">
    <property type="entry name" value="TBOX"/>
</dbReference>
<dbReference type="InterPro" id="IPR046360">
    <property type="entry name" value="T-box_DNA-bd"/>
</dbReference>
<feature type="region of interest" description="Disordered" evidence="8">
    <location>
        <begin position="252"/>
        <end position="274"/>
    </location>
</feature>
<dbReference type="PROSITE" id="PS01283">
    <property type="entry name" value="TBOX_1"/>
    <property type="match status" value="1"/>
</dbReference>
<dbReference type="InterPro" id="IPR008967">
    <property type="entry name" value="p53-like_TF_DNA-bd_sf"/>
</dbReference>
<keyword evidence="2" id="KW-0217">Developmental protein</keyword>
<dbReference type="InterPro" id="IPR018186">
    <property type="entry name" value="TF_T-box_CS"/>
</dbReference>
<dbReference type="InterPro" id="IPR001699">
    <property type="entry name" value="TF_T-box"/>
</dbReference>
<keyword evidence="3" id="KW-0805">Transcription regulation</keyword>
<evidence type="ECO:0000256" key="7">
    <source>
        <dbReference type="PROSITE-ProRule" id="PRU00201"/>
    </source>
</evidence>
<dbReference type="PRINTS" id="PR00938">
    <property type="entry name" value="BRACHYURY"/>
</dbReference>
<dbReference type="InterPro" id="IPR002070">
    <property type="entry name" value="TF_Brachyury"/>
</dbReference>
<dbReference type="AlphaFoldDB" id="A0A814RBA1"/>
<evidence type="ECO:0000313" key="12">
    <source>
        <dbReference type="Proteomes" id="UP000663829"/>
    </source>
</evidence>
<feature type="compositionally biased region" description="Polar residues" evidence="8">
    <location>
        <begin position="405"/>
        <end position="415"/>
    </location>
</feature>
<accession>A0A814RBA1</accession>
<gene>
    <name evidence="10" type="ORF">GPM918_LOCUS20219</name>
    <name evidence="11" type="ORF">SRO942_LOCUS20211</name>
</gene>
<keyword evidence="6 7" id="KW-0539">Nucleus</keyword>
<comment type="subcellular location">
    <subcellularLocation>
        <location evidence="1 7">Nucleus</location>
    </subcellularLocation>
</comment>
<comment type="caution">
    <text evidence="7">Lacks conserved residue(s) required for the propagation of feature annotation.</text>
</comment>
<feature type="compositionally biased region" description="Low complexity" evidence="8">
    <location>
        <begin position="376"/>
        <end position="387"/>
    </location>
</feature>
<dbReference type="GO" id="GO:0000981">
    <property type="term" value="F:DNA-binding transcription factor activity, RNA polymerase II-specific"/>
    <property type="evidence" value="ECO:0007669"/>
    <property type="project" value="TreeGrafter"/>
</dbReference>
<proteinExistence type="predicted"/>
<sequence length="415" mass="46951">MKPTVNENINVYLEDRDLWTKFKPLTNEMIVTKAGRRMFPVLKVSIRGLDPESMYTIELHFDQVDSHRWRYVNGQWQPGSKPDPPIQRGPYVHNESPNFGKHWMKDTISFSKVKLTNKTNHTGSTQIVLNSLHKYEPKIRISQVIHTSKRGNETIPVYTTSFPETEFIAVTAYQNDDITALKIRYNPFAKAFLDTNKRDERELADEYNLQQNGPSHPHHPFPPNFSFFDTHYHSNGIDRLKFHNYRSTPYPSLYSQNTTRTNTRKSPPNPSYPTKIESYNFPFDTFYNPASVSSSSNNPCSSMMSMFPSPTASGISPSPTPNYMYPVSCLSPSSYTYPYSYPTVSPSSTLNYCQASTSSPASLSLPSSTASSLLLQQALSSSSPSSPNDNTITNTSGLYDIGQRSPITSDDSNRY</sequence>
<evidence type="ECO:0000256" key="1">
    <source>
        <dbReference type="ARBA" id="ARBA00004123"/>
    </source>
</evidence>
<dbReference type="Proteomes" id="UP000663829">
    <property type="component" value="Unassembled WGS sequence"/>
</dbReference>
<dbReference type="SUPFAM" id="SSF49417">
    <property type="entry name" value="p53-like transcription factors"/>
    <property type="match status" value="1"/>
</dbReference>
<dbReference type="EMBL" id="CAJOBC010006334">
    <property type="protein sequence ID" value="CAF3895186.1"/>
    <property type="molecule type" value="Genomic_DNA"/>
</dbReference>
<dbReference type="PANTHER" id="PTHR11267:SF106">
    <property type="entry name" value="T-RELATED PROTEIN"/>
    <property type="match status" value="1"/>
</dbReference>
<evidence type="ECO:0000256" key="2">
    <source>
        <dbReference type="ARBA" id="ARBA00022473"/>
    </source>
</evidence>
<dbReference type="Pfam" id="PF00907">
    <property type="entry name" value="T-box"/>
    <property type="match status" value="1"/>
</dbReference>
<dbReference type="PROSITE" id="PS50252">
    <property type="entry name" value="TBOX_3"/>
    <property type="match status" value="1"/>
</dbReference>
<dbReference type="GO" id="GO:0045893">
    <property type="term" value="P:positive regulation of DNA-templated transcription"/>
    <property type="evidence" value="ECO:0007669"/>
    <property type="project" value="InterPro"/>
</dbReference>
<feature type="region of interest" description="Disordered" evidence="8">
    <location>
        <begin position="376"/>
        <end position="415"/>
    </location>
</feature>
<dbReference type="GO" id="GO:0005634">
    <property type="term" value="C:nucleus"/>
    <property type="evidence" value="ECO:0007669"/>
    <property type="project" value="UniProtKB-SubCell"/>
</dbReference>
<dbReference type="GO" id="GO:0001708">
    <property type="term" value="P:cell fate specification"/>
    <property type="evidence" value="ECO:0007669"/>
    <property type="project" value="TreeGrafter"/>
</dbReference>
<keyword evidence="5" id="KW-0804">Transcription</keyword>
<dbReference type="CDD" id="cd20192">
    <property type="entry name" value="T-box_TBXT_TBX19-like"/>
    <property type="match status" value="1"/>
</dbReference>
<feature type="compositionally biased region" description="Polar residues" evidence="8">
    <location>
        <begin position="252"/>
        <end position="266"/>
    </location>
</feature>
<evidence type="ECO:0000256" key="8">
    <source>
        <dbReference type="SAM" id="MobiDB-lite"/>
    </source>
</evidence>
<keyword evidence="12" id="KW-1185">Reference proteome</keyword>
<dbReference type="PANTHER" id="PTHR11267">
    <property type="entry name" value="T-BOX PROTEIN-RELATED"/>
    <property type="match status" value="1"/>
</dbReference>
<organism evidence="10 12">
    <name type="scientific">Didymodactylos carnosus</name>
    <dbReference type="NCBI Taxonomy" id="1234261"/>
    <lineage>
        <taxon>Eukaryota</taxon>
        <taxon>Metazoa</taxon>
        <taxon>Spiralia</taxon>
        <taxon>Gnathifera</taxon>
        <taxon>Rotifera</taxon>
        <taxon>Eurotatoria</taxon>
        <taxon>Bdelloidea</taxon>
        <taxon>Philodinida</taxon>
        <taxon>Philodinidae</taxon>
        <taxon>Didymodactylos</taxon>
    </lineage>
</organism>
<reference evidence="10" key="1">
    <citation type="submission" date="2021-02" db="EMBL/GenBank/DDBJ databases">
        <authorList>
            <person name="Nowell W R."/>
        </authorList>
    </citation>
    <scope>NUCLEOTIDE SEQUENCE</scope>
</reference>
<evidence type="ECO:0000313" key="10">
    <source>
        <dbReference type="EMBL" id="CAF1131513.1"/>
    </source>
</evidence>
<evidence type="ECO:0000256" key="3">
    <source>
        <dbReference type="ARBA" id="ARBA00023015"/>
    </source>
</evidence>
<evidence type="ECO:0000313" key="11">
    <source>
        <dbReference type="EMBL" id="CAF3895186.1"/>
    </source>
</evidence>
<name>A0A814RBA1_9BILA</name>
<evidence type="ECO:0000256" key="5">
    <source>
        <dbReference type="ARBA" id="ARBA00023163"/>
    </source>
</evidence>
<dbReference type="Proteomes" id="UP000681722">
    <property type="component" value="Unassembled WGS sequence"/>
</dbReference>
<evidence type="ECO:0000256" key="6">
    <source>
        <dbReference type="ARBA" id="ARBA00023242"/>
    </source>
</evidence>
<keyword evidence="4 7" id="KW-0238">DNA-binding</keyword>